<reference evidence="3 4" key="1">
    <citation type="submission" date="2014-04" db="EMBL/GenBank/DDBJ databases">
        <authorList>
            <consortium name="DOE Joint Genome Institute"/>
            <person name="Kuo A."/>
            <person name="Kohler A."/>
            <person name="Nagy L.G."/>
            <person name="Floudas D."/>
            <person name="Copeland A."/>
            <person name="Barry K.W."/>
            <person name="Cichocki N."/>
            <person name="Veneault-Fourrey C."/>
            <person name="LaButti K."/>
            <person name="Lindquist E.A."/>
            <person name="Lipzen A."/>
            <person name="Lundell T."/>
            <person name="Morin E."/>
            <person name="Murat C."/>
            <person name="Sun H."/>
            <person name="Tunlid A."/>
            <person name="Henrissat B."/>
            <person name="Grigoriev I.V."/>
            <person name="Hibbett D.S."/>
            <person name="Martin F."/>
            <person name="Nordberg H.P."/>
            <person name="Cantor M.N."/>
            <person name="Hua S.X."/>
        </authorList>
    </citation>
    <scope>NUCLEOTIDE SEQUENCE [LARGE SCALE GENOMIC DNA]</scope>
    <source>
        <strain evidence="3 4">Foug A</strain>
    </source>
</reference>
<reference evidence="4" key="2">
    <citation type="submission" date="2015-01" db="EMBL/GenBank/DDBJ databases">
        <title>Evolutionary Origins and Diversification of the Mycorrhizal Mutualists.</title>
        <authorList>
            <consortium name="DOE Joint Genome Institute"/>
            <consortium name="Mycorrhizal Genomics Consortium"/>
            <person name="Kohler A."/>
            <person name="Kuo A."/>
            <person name="Nagy L.G."/>
            <person name="Floudas D."/>
            <person name="Copeland A."/>
            <person name="Barry K.W."/>
            <person name="Cichocki N."/>
            <person name="Veneault-Fourrey C."/>
            <person name="LaButti K."/>
            <person name="Lindquist E.A."/>
            <person name="Lipzen A."/>
            <person name="Lundell T."/>
            <person name="Morin E."/>
            <person name="Murat C."/>
            <person name="Riley R."/>
            <person name="Ohm R."/>
            <person name="Sun H."/>
            <person name="Tunlid A."/>
            <person name="Henrissat B."/>
            <person name="Grigoriev I.V."/>
            <person name="Hibbett D.S."/>
            <person name="Martin F."/>
        </authorList>
    </citation>
    <scope>NUCLEOTIDE SEQUENCE [LARGE SCALE GENOMIC DNA]</scope>
    <source>
        <strain evidence="4">Foug A</strain>
    </source>
</reference>
<evidence type="ECO:0000313" key="3">
    <source>
        <dbReference type="EMBL" id="KIM55055.1"/>
    </source>
</evidence>
<dbReference type="InParanoid" id="A0A0C3D2K2"/>
<evidence type="ECO:0000256" key="1">
    <source>
        <dbReference type="SAM" id="MobiDB-lite"/>
    </source>
</evidence>
<sequence>MEGNIAKTYTLIYSFLKKRSHPKAAEAVKRAAKGVVVLRDDIEHRGPELDEIVNEWRTRQIKKVSFAVTDSSSDSEESSDDSDSSSGSDSSSSSNSAPEPKSKSKPGVVFKGTSGSSEDDDSSDTSSEEEVLKSKPSKQTADGIISTARNAKPKGSARQQSVSQKEPNPKSLASNSSRTASLDSDADSGSDSDSDSDSSDSSSDEGTISKDVTKQTLPQAPVDSTCSSSSSESSSSSSESSSESDGDTSKDNHKTRQPCANTSKIVQKPPQKDEDAQATKKRKTSGSGAAVVTAVTTENNGRLLHQKGELIMDNGYEAKTRVQNDYGERAHRDLIVTRGAGFRKEKNKKKRGSYRGGEITVCVTFLPQP</sequence>
<feature type="compositionally biased region" description="Low complexity" evidence="1">
    <location>
        <begin position="84"/>
        <end position="99"/>
    </location>
</feature>
<dbReference type="Pfam" id="PF05022">
    <property type="entry name" value="SRP40_C"/>
    <property type="match status" value="1"/>
</dbReference>
<proteinExistence type="predicted"/>
<feature type="compositionally biased region" description="Acidic residues" evidence="1">
    <location>
        <begin position="73"/>
        <end position="83"/>
    </location>
</feature>
<dbReference type="STRING" id="1036808.A0A0C3D2K2"/>
<dbReference type="PANTHER" id="PTHR23216:SF1">
    <property type="entry name" value="NUCLEOLAR AND COILED-BODY PHOSPHOPROTEIN 1"/>
    <property type="match status" value="1"/>
</dbReference>
<protein>
    <recommendedName>
        <fullName evidence="2">Srp40 C-terminal domain-containing protein</fullName>
    </recommendedName>
</protein>
<dbReference type="EMBL" id="KN822142">
    <property type="protein sequence ID" value="KIM55055.1"/>
    <property type="molecule type" value="Genomic_DNA"/>
</dbReference>
<dbReference type="PANTHER" id="PTHR23216">
    <property type="entry name" value="NUCLEOLAR AND COILED-BODY PHOSPHOPROTEIN 1"/>
    <property type="match status" value="1"/>
</dbReference>
<dbReference type="AlphaFoldDB" id="A0A0C3D2K2"/>
<name>A0A0C3D2K2_9AGAM</name>
<evidence type="ECO:0000313" key="4">
    <source>
        <dbReference type="Proteomes" id="UP000053989"/>
    </source>
</evidence>
<feature type="compositionally biased region" description="Acidic residues" evidence="1">
    <location>
        <begin position="117"/>
        <end position="129"/>
    </location>
</feature>
<feature type="compositionally biased region" description="Polar residues" evidence="1">
    <location>
        <begin position="214"/>
        <end position="226"/>
    </location>
</feature>
<dbReference type="InterPro" id="IPR039191">
    <property type="entry name" value="Nopp140-like"/>
</dbReference>
<keyword evidence="4" id="KW-1185">Reference proteome</keyword>
<dbReference type="GO" id="GO:0005654">
    <property type="term" value="C:nucleoplasm"/>
    <property type="evidence" value="ECO:0007669"/>
    <property type="project" value="TreeGrafter"/>
</dbReference>
<gene>
    <name evidence="3" type="ORF">SCLCIDRAFT_1221465</name>
</gene>
<organism evidence="3 4">
    <name type="scientific">Scleroderma citrinum Foug A</name>
    <dbReference type="NCBI Taxonomy" id="1036808"/>
    <lineage>
        <taxon>Eukaryota</taxon>
        <taxon>Fungi</taxon>
        <taxon>Dikarya</taxon>
        <taxon>Basidiomycota</taxon>
        <taxon>Agaricomycotina</taxon>
        <taxon>Agaricomycetes</taxon>
        <taxon>Agaricomycetidae</taxon>
        <taxon>Boletales</taxon>
        <taxon>Sclerodermatineae</taxon>
        <taxon>Sclerodermataceae</taxon>
        <taxon>Scleroderma</taxon>
    </lineage>
</organism>
<feature type="region of interest" description="Disordered" evidence="1">
    <location>
        <begin position="65"/>
        <end position="289"/>
    </location>
</feature>
<evidence type="ECO:0000259" key="2">
    <source>
        <dbReference type="Pfam" id="PF05022"/>
    </source>
</evidence>
<feature type="compositionally biased region" description="Low complexity" evidence="1">
    <location>
        <begin position="227"/>
        <end position="243"/>
    </location>
</feature>
<feature type="domain" description="Srp40 C-terminal" evidence="2">
    <location>
        <begin position="310"/>
        <end position="361"/>
    </location>
</feature>
<feature type="compositionally biased region" description="Acidic residues" evidence="1">
    <location>
        <begin position="184"/>
        <end position="198"/>
    </location>
</feature>
<dbReference type="GO" id="GO:0005730">
    <property type="term" value="C:nucleolus"/>
    <property type="evidence" value="ECO:0007669"/>
    <property type="project" value="InterPro"/>
</dbReference>
<accession>A0A0C3D2K2</accession>
<feature type="compositionally biased region" description="Polar residues" evidence="1">
    <location>
        <begin position="157"/>
        <end position="180"/>
    </location>
</feature>
<dbReference type="HOGENOM" id="CLU_046015_0_0_1"/>
<dbReference type="Proteomes" id="UP000053989">
    <property type="component" value="Unassembled WGS sequence"/>
</dbReference>
<dbReference type="OrthoDB" id="5599646at2759"/>
<dbReference type="InterPro" id="IPR007718">
    <property type="entry name" value="Srp40_C"/>
</dbReference>